<evidence type="ECO:0000313" key="1">
    <source>
        <dbReference type="EMBL" id="SCM69905.1"/>
    </source>
</evidence>
<name>A0A212KX83_9BACT</name>
<reference evidence="1" key="1">
    <citation type="submission" date="2016-08" db="EMBL/GenBank/DDBJ databases">
        <authorList>
            <person name="Seilhamer J.J."/>
        </authorList>
    </citation>
    <scope>NUCLEOTIDE SEQUENCE</scope>
    <source>
        <strain evidence="1">86-1</strain>
    </source>
</reference>
<accession>A0A212KX83</accession>
<proteinExistence type="predicted"/>
<dbReference type="AlphaFoldDB" id="A0A212KX83"/>
<dbReference type="EMBL" id="FMJC01000001">
    <property type="protein sequence ID" value="SCM69905.1"/>
    <property type="molecule type" value="Genomic_DNA"/>
</dbReference>
<sequence length="106" mass="12128">MLDRQTNPLDIARTVLRPETLREVRRGGFPNSAYLILDRWALNQPDDLRRLEARGEVSFLVTLDQQCTREANVLNSDSAWEASRQGMSDWEILQNAGVDTSLRITI</sequence>
<gene>
    <name evidence="1" type="ORF">KL86DES1_10029</name>
</gene>
<dbReference type="RefSeq" id="WP_179981463.1">
    <property type="nucleotide sequence ID" value="NZ_LT608333.1"/>
</dbReference>
<protein>
    <submittedName>
        <fullName evidence="1">Uncharacterized protein</fullName>
    </submittedName>
</protein>
<organism evidence="1">
    <name type="scientific">uncultured Desulfovibrio sp</name>
    <dbReference type="NCBI Taxonomy" id="167968"/>
    <lineage>
        <taxon>Bacteria</taxon>
        <taxon>Pseudomonadati</taxon>
        <taxon>Thermodesulfobacteriota</taxon>
        <taxon>Desulfovibrionia</taxon>
        <taxon>Desulfovibrionales</taxon>
        <taxon>Desulfovibrionaceae</taxon>
        <taxon>Desulfovibrio</taxon>
        <taxon>environmental samples</taxon>
    </lineage>
</organism>